<dbReference type="Proteomes" id="UP000634647">
    <property type="component" value="Unassembled WGS sequence"/>
</dbReference>
<dbReference type="EMBL" id="BNAB01000022">
    <property type="protein sequence ID" value="GHE05212.1"/>
    <property type="molecule type" value="Genomic_DNA"/>
</dbReference>
<evidence type="ECO:0000313" key="2">
    <source>
        <dbReference type="Proteomes" id="UP000634647"/>
    </source>
</evidence>
<gene>
    <name evidence="1" type="ORF">GCM10008024_35170</name>
</gene>
<evidence type="ECO:0000313" key="1">
    <source>
        <dbReference type="EMBL" id="GHE05212.1"/>
    </source>
</evidence>
<accession>A0AAN4UVD1</accession>
<reference evidence="1" key="1">
    <citation type="journal article" date="2014" name="Int. J. Syst. Evol. Microbiol.">
        <title>Complete genome sequence of Corynebacterium casei LMG S-19264T (=DSM 44701T), isolated from a smear-ripened cheese.</title>
        <authorList>
            <consortium name="US DOE Joint Genome Institute (JGI-PGF)"/>
            <person name="Walter F."/>
            <person name="Albersmeier A."/>
            <person name="Kalinowski J."/>
            <person name="Ruckert C."/>
        </authorList>
    </citation>
    <scope>NUCLEOTIDE SEQUENCE</scope>
    <source>
        <strain evidence="1">CGMCC 1.10859</strain>
    </source>
</reference>
<proteinExistence type="predicted"/>
<reference evidence="1" key="2">
    <citation type="submission" date="2023-06" db="EMBL/GenBank/DDBJ databases">
        <authorList>
            <person name="Sun Q."/>
            <person name="Zhou Y."/>
        </authorList>
    </citation>
    <scope>NUCLEOTIDE SEQUENCE</scope>
    <source>
        <strain evidence="1">CGMCC 1.10859</strain>
    </source>
</reference>
<protein>
    <submittedName>
        <fullName evidence="1">Uncharacterized protein</fullName>
    </submittedName>
</protein>
<organism evidence="1 2">
    <name type="scientific">Allgaiera indica</name>
    <dbReference type="NCBI Taxonomy" id="765699"/>
    <lineage>
        <taxon>Bacteria</taxon>
        <taxon>Pseudomonadati</taxon>
        <taxon>Pseudomonadota</taxon>
        <taxon>Alphaproteobacteria</taxon>
        <taxon>Rhodobacterales</taxon>
        <taxon>Paracoccaceae</taxon>
        <taxon>Allgaiera</taxon>
    </lineage>
</organism>
<comment type="caution">
    <text evidence="1">The sequence shown here is derived from an EMBL/GenBank/DDBJ whole genome shotgun (WGS) entry which is preliminary data.</text>
</comment>
<sequence>MFRMVPVLAMRRIGKLIALAGDDRFLHAAAPGGDPFNPDDTSAHVAVPSAKLVRPAEPKELVLKSPAKGITRQGAGTFLACEGVKL</sequence>
<name>A0AAN4UVD1_9RHOB</name>
<dbReference type="AlphaFoldDB" id="A0AAN4UVD1"/>